<feature type="transmembrane region" description="Helical" evidence="5">
    <location>
        <begin position="234"/>
        <end position="255"/>
    </location>
</feature>
<reference evidence="7 8" key="1">
    <citation type="submission" date="2016-09" db="EMBL/GenBank/DDBJ databases">
        <title>Metabolic pathway, cell adaptation mechanisms and a novel monoxygenase revealed through proteogenomic-transcription analysis of a Sphingomonas haloaromaticamans strain degrading the fungicide ortho-phenylphenol.</title>
        <authorList>
            <person name="Perruchon C."/>
            <person name="Papadopoulou E.S."/>
            <person name="Rousidou C."/>
            <person name="Vasileiadis S."/>
            <person name="Tanou G."/>
            <person name="Amoutzias G."/>
            <person name="Molassiotis A."/>
            <person name="Karpouzas D.G."/>
        </authorList>
    </citation>
    <scope>NUCLEOTIDE SEQUENCE [LARGE SCALE GENOMIC DNA]</scope>
    <source>
        <strain evidence="7 8">P3</strain>
    </source>
</reference>
<protein>
    <submittedName>
        <fullName evidence="7">Hexuronate transporter</fullName>
    </submittedName>
</protein>
<dbReference type="AlphaFoldDB" id="A0A1S1H8H6"/>
<feature type="transmembrane region" description="Helical" evidence="5">
    <location>
        <begin position="358"/>
        <end position="380"/>
    </location>
</feature>
<keyword evidence="3 5" id="KW-1133">Transmembrane helix</keyword>
<feature type="transmembrane region" description="Helical" evidence="5">
    <location>
        <begin position="60"/>
        <end position="79"/>
    </location>
</feature>
<feature type="transmembrane region" description="Helical" evidence="5">
    <location>
        <begin position="309"/>
        <end position="338"/>
    </location>
</feature>
<dbReference type="InterPro" id="IPR050382">
    <property type="entry name" value="MFS_Na/Anion_cotransporter"/>
</dbReference>
<feature type="transmembrane region" description="Helical" evidence="5">
    <location>
        <begin position="86"/>
        <end position="105"/>
    </location>
</feature>
<keyword evidence="2 5" id="KW-0812">Transmembrane</keyword>
<accession>A0A1S1H8H6</accession>
<feature type="transmembrane region" description="Helical" evidence="5">
    <location>
        <begin position="173"/>
        <end position="194"/>
    </location>
</feature>
<evidence type="ECO:0000313" key="8">
    <source>
        <dbReference type="Proteomes" id="UP000179467"/>
    </source>
</evidence>
<dbReference type="InterPro" id="IPR011701">
    <property type="entry name" value="MFS"/>
</dbReference>
<comment type="caution">
    <text evidence="7">The sequence shown here is derived from an EMBL/GenBank/DDBJ whole genome shotgun (WGS) entry which is preliminary data.</text>
</comment>
<evidence type="ECO:0000256" key="3">
    <source>
        <dbReference type="ARBA" id="ARBA00022989"/>
    </source>
</evidence>
<evidence type="ECO:0000256" key="5">
    <source>
        <dbReference type="SAM" id="Phobius"/>
    </source>
</evidence>
<feature type="domain" description="Major facilitator superfamily (MFS) profile" evidence="6">
    <location>
        <begin position="21"/>
        <end position="421"/>
    </location>
</feature>
<evidence type="ECO:0000256" key="4">
    <source>
        <dbReference type="ARBA" id="ARBA00023136"/>
    </source>
</evidence>
<dbReference type="PROSITE" id="PS50850">
    <property type="entry name" value="MFS"/>
    <property type="match status" value="1"/>
</dbReference>
<dbReference type="GO" id="GO:0016020">
    <property type="term" value="C:membrane"/>
    <property type="evidence" value="ECO:0007669"/>
    <property type="project" value="UniProtKB-SubCell"/>
</dbReference>
<dbReference type="SUPFAM" id="SSF103473">
    <property type="entry name" value="MFS general substrate transporter"/>
    <property type="match status" value="1"/>
</dbReference>
<evidence type="ECO:0000313" key="7">
    <source>
        <dbReference type="EMBL" id="OHT18499.1"/>
    </source>
</evidence>
<dbReference type="Gene3D" id="1.20.1250.20">
    <property type="entry name" value="MFS general substrate transporter like domains"/>
    <property type="match status" value="2"/>
</dbReference>
<comment type="subcellular location">
    <subcellularLocation>
        <location evidence="1">Membrane</location>
        <topology evidence="1">Multi-pass membrane protein</topology>
    </subcellularLocation>
</comment>
<proteinExistence type="predicted"/>
<dbReference type="Pfam" id="PF07690">
    <property type="entry name" value="MFS_1"/>
    <property type="match status" value="1"/>
</dbReference>
<gene>
    <name evidence="7" type="primary">exuT_1</name>
    <name evidence="7" type="ORF">BHE75_00470</name>
</gene>
<keyword evidence="8" id="KW-1185">Reference proteome</keyword>
<feature type="transmembrane region" description="Helical" evidence="5">
    <location>
        <begin position="144"/>
        <end position="167"/>
    </location>
</feature>
<dbReference type="EMBL" id="MIPT01000001">
    <property type="protein sequence ID" value="OHT18499.1"/>
    <property type="molecule type" value="Genomic_DNA"/>
</dbReference>
<feature type="transmembrane region" description="Helical" evidence="5">
    <location>
        <begin position="392"/>
        <end position="416"/>
    </location>
</feature>
<keyword evidence="4 5" id="KW-0472">Membrane</keyword>
<name>A0A1S1H8H6_9SPHN</name>
<dbReference type="InterPro" id="IPR036259">
    <property type="entry name" value="MFS_trans_sf"/>
</dbReference>
<dbReference type="InterPro" id="IPR020846">
    <property type="entry name" value="MFS_dom"/>
</dbReference>
<sequence length="431" mass="46762">MIAVDKSLIPPPPKGKVRWIICALLFAAVVLSYVDRLVLSVLKPTLQQEYGWSESGYGDVVFWFQAAYGIGFLFFGRLIDRVGAKLGYLLAMAVWTAGHMAHALVTTTTGFALARIPLALGESGTYPAALAAAAEWFPKRERALAIGIFNAGANVGAIVTPLIVPLITLAMGWQSAFIITGLFNLIWIGAWIAFYRRPREHPSITREEIAYIEAEPFETEGKASFRQVLACRQAWAYMAGRFLIDPIWWTFLFWLPDFFSKRYAVDLKGFGPPLIAIYIIADVGSILGGWYSSRLLGRGISANRARKTAMLACALVVTPVTFAMYAPSIWIAVALIGLACAGHQGFSSNLFSMPADLFPRWAAGTVVGLGGFAGAAGGMLMSKYAGYVLETVGTYTPIFIVSGSAYLVALLVVHLINPHYAPATKLSARQA</sequence>
<feature type="transmembrane region" description="Helical" evidence="5">
    <location>
        <begin position="111"/>
        <end position="132"/>
    </location>
</feature>
<organism evidence="7 8">
    <name type="scientific">Edaphosphingomonas haloaromaticamans</name>
    <dbReference type="NCBI Taxonomy" id="653954"/>
    <lineage>
        <taxon>Bacteria</taxon>
        <taxon>Pseudomonadati</taxon>
        <taxon>Pseudomonadota</taxon>
        <taxon>Alphaproteobacteria</taxon>
        <taxon>Sphingomonadales</taxon>
        <taxon>Rhizorhabdaceae</taxon>
        <taxon>Edaphosphingomonas</taxon>
    </lineage>
</organism>
<evidence type="ECO:0000256" key="1">
    <source>
        <dbReference type="ARBA" id="ARBA00004141"/>
    </source>
</evidence>
<feature type="transmembrane region" description="Helical" evidence="5">
    <location>
        <begin position="275"/>
        <end position="297"/>
    </location>
</feature>
<dbReference type="PANTHER" id="PTHR11662:SF285">
    <property type="entry name" value="HEXURONATE TRANSPORTER"/>
    <property type="match status" value="1"/>
</dbReference>
<dbReference type="GO" id="GO:0015134">
    <property type="term" value="F:hexuronate transmembrane transporter activity"/>
    <property type="evidence" value="ECO:0007669"/>
    <property type="project" value="TreeGrafter"/>
</dbReference>
<evidence type="ECO:0000259" key="6">
    <source>
        <dbReference type="PROSITE" id="PS50850"/>
    </source>
</evidence>
<dbReference type="Proteomes" id="UP000179467">
    <property type="component" value="Unassembled WGS sequence"/>
</dbReference>
<evidence type="ECO:0000256" key="2">
    <source>
        <dbReference type="ARBA" id="ARBA00022692"/>
    </source>
</evidence>
<dbReference type="CDD" id="cd17319">
    <property type="entry name" value="MFS_ExuT_GudP_like"/>
    <property type="match status" value="1"/>
</dbReference>
<dbReference type="PANTHER" id="PTHR11662">
    <property type="entry name" value="SOLUTE CARRIER FAMILY 17"/>
    <property type="match status" value="1"/>
</dbReference>